<proteinExistence type="predicted"/>
<comment type="caution">
    <text evidence="2">The sequence shown here is derived from an EMBL/GenBank/DDBJ whole genome shotgun (WGS) entry which is preliminary data.</text>
</comment>
<reference evidence="3" key="1">
    <citation type="journal article" date="2019" name="Int. J. Syst. Evol. Microbiol.">
        <title>The Global Catalogue of Microorganisms (GCM) 10K type strain sequencing project: providing services to taxonomists for standard genome sequencing and annotation.</title>
        <authorList>
            <consortium name="The Broad Institute Genomics Platform"/>
            <consortium name="The Broad Institute Genome Sequencing Center for Infectious Disease"/>
            <person name="Wu L."/>
            <person name="Ma J."/>
        </authorList>
    </citation>
    <scope>NUCLEOTIDE SEQUENCE [LARGE SCALE GENOMIC DNA]</scope>
    <source>
        <strain evidence="3">JCM 16924</strain>
    </source>
</reference>
<protein>
    <submittedName>
        <fullName evidence="2">Uncharacterized protein</fullName>
    </submittedName>
</protein>
<gene>
    <name evidence="2" type="ORF">GCM10022232_87620</name>
</gene>
<dbReference type="EMBL" id="BAAAZX010000043">
    <property type="protein sequence ID" value="GAA4028226.1"/>
    <property type="molecule type" value="Genomic_DNA"/>
</dbReference>
<dbReference type="Proteomes" id="UP001500456">
    <property type="component" value="Unassembled WGS sequence"/>
</dbReference>
<name>A0ABP7TNN8_9ACTN</name>
<evidence type="ECO:0000256" key="1">
    <source>
        <dbReference type="SAM" id="MobiDB-lite"/>
    </source>
</evidence>
<feature type="compositionally biased region" description="Basic and acidic residues" evidence="1">
    <location>
        <begin position="8"/>
        <end position="21"/>
    </location>
</feature>
<feature type="region of interest" description="Disordered" evidence="1">
    <location>
        <begin position="1"/>
        <end position="25"/>
    </location>
</feature>
<organism evidence="2 3">
    <name type="scientific">Streptomyces plumbiresistens</name>
    <dbReference type="NCBI Taxonomy" id="511811"/>
    <lineage>
        <taxon>Bacteria</taxon>
        <taxon>Bacillati</taxon>
        <taxon>Actinomycetota</taxon>
        <taxon>Actinomycetes</taxon>
        <taxon>Kitasatosporales</taxon>
        <taxon>Streptomycetaceae</taxon>
        <taxon>Streptomyces</taxon>
    </lineage>
</organism>
<evidence type="ECO:0000313" key="2">
    <source>
        <dbReference type="EMBL" id="GAA4028226.1"/>
    </source>
</evidence>
<feature type="region of interest" description="Disordered" evidence="1">
    <location>
        <begin position="46"/>
        <end position="71"/>
    </location>
</feature>
<sequence>MRGVAPRAAEETAGREDKRQGADVPLSVRDADDIVSSVFAAALRGSGRGSRLMSSDTHRRGTESASGHKSATRICLRCGHLVQ</sequence>
<keyword evidence="3" id="KW-1185">Reference proteome</keyword>
<accession>A0ABP7TNN8</accession>
<evidence type="ECO:0000313" key="3">
    <source>
        <dbReference type="Proteomes" id="UP001500456"/>
    </source>
</evidence>